<dbReference type="RefSeq" id="WP_209517895.1">
    <property type="nucleotide sequence ID" value="NZ_JAGIOH010000001.1"/>
</dbReference>
<dbReference type="EMBL" id="JAGIOH010000001">
    <property type="protein sequence ID" value="MBP2406524.1"/>
    <property type="molecule type" value="Genomic_DNA"/>
</dbReference>
<evidence type="ECO:0000256" key="2">
    <source>
        <dbReference type="ARBA" id="ARBA00022679"/>
    </source>
</evidence>
<dbReference type="InterPro" id="IPR016039">
    <property type="entry name" value="Thiolase-like"/>
</dbReference>
<protein>
    <submittedName>
        <fullName evidence="6">3-oxoacyl-[acyl-carrier-protein] synthase II</fullName>
        <ecNumber evidence="6">2.3.1.179</ecNumber>
    </submittedName>
</protein>
<dbReference type="PROSITE" id="PS00606">
    <property type="entry name" value="KS3_1"/>
    <property type="match status" value="1"/>
</dbReference>
<organism evidence="6 7">
    <name type="scientific">Streptomyces syringium</name>
    <dbReference type="NCBI Taxonomy" id="76729"/>
    <lineage>
        <taxon>Bacteria</taxon>
        <taxon>Bacillati</taxon>
        <taxon>Actinomycetota</taxon>
        <taxon>Actinomycetes</taxon>
        <taxon>Kitasatosporales</taxon>
        <taxon>Streptomycetaceae</taxon>
        <taxon>Streptomyces</taxon>
    </lineage>
</organism>
<dbReference type="InterPro" id="IPR018201">
    <property type="entry name" value="Ketoacyl_synth_AS"/>
</dbReference>
<feature type="domain" description="Ketosynthase family 3 (KS3)" evidence="5">
    <location>
        <begin position="3"/>
        <end position="406"/>
    </location>
</feature>
<dbReference type="NCBIfam" id="NF005589">
    <property type="entry name" value="PRK07314.1"/>
    <property type="match status" value="1"/>
</dbReference>
<dbReference type="PROSITE" id="PS52004">
    <property type="entry name" value="KS3_2"/>
    <property type="match status" value="1"/>
</dbReference>
<keyword evidence="3 6" id="KW-0012">Acyltransferase</keyword>
<evidence type="ECO:0000256" key="1">
    <source>
        <dbReference type="ARBA" id="ARBA00008467"/>
    </source>
</evidence>
<dbReference type="Proteomes" id="UP001519291">
    <property type="component" value="Unassembled WGS sequence"/>
</dbReference>
<dbReference type="GO" id="GO:0004315">
    <property type="term" value="F:3-oxoacyl-[acyl-carrier-protein] synthase activity"/>
    <property type="evidence" value="ECO:0007669"/>
    <property type="project" value="UniProtKB-EC"/>
</dbReference>
<keyword evidence="2 4" id="KW-0808">Transferase</keyword>
<dbReference type="InterPro" id="IPR014030">
    <property type="entry name" value="Ketoacyl_synth_N"/>
</dbReference>
<reference evidence="6 7" key="1">
    <citation type="submission" date="2021-03" db="EMBL/GenBank/DDBJ databases">
        <title>Sequencing the genomes of 1000 actinobacteria strains.</title>
        <authorList>
            <person name="Klenk H.-P."/>
        </authorList>
    </citation>
    <scope>NUCLEOTIDE SEQUENCE [LARGE SCALE GENOMIC DNA]</scope>
    <source>
        <strain evidence="6 7">DSM 41480</strain>
    </source>
</reference>
<dbReference type="EC" id="2.3.1.179" evidence="6"/>
<accession>A0ABS4YCJ6</accession>
<dbReference type="PANTHER" id="PTHR11712">
    <property type="entry name" value="POLYKETIDE SYNTHASE-RELATED"/>
    <property type="match status" value="1"/>
</dbReference>
<keyword evidence="7" id="KW-1185">Reference proteome</keyword>
<evidence type="ECO:0000259" key="5">
    <source>
        <dbReference type="PROSITE" id="PS52004"/>
    </source>
</evidence>
<name>A0ABS4YCJ6_9ACTN</name>
<evidence type="ECO:0000256" key="4">
    <source>
        <dbReference type="RuleBase" id="RU003694"/>
    </source>
</evidence>
<dbReference type="GeneID" id="91572837"/>
<dbReference type="InterPro" id="IPR000794">
    <property type="entry name" value="Beta-ketoacyl_synthase"/>
</dbReference>
<dbReference type="Pfam" id="PF02801">
    <property type="entry name" value="Ketoacyl-synt_C"/>
    <property type="match status" value="1"/>
</dbReference>
<dbReference type="CDD" id="cd00834">
    <property type="entry name" value="KAS_I_II"/>
    <property type="match status" value="1"/>
</dbReference>
<dbReference type="Gene3D" id="3.40.47.10">
    <property type="match status" value="2"/>
</dbReference>
<comment type="caution">
    <text evidence="6">The sequence shown here is derived from an EMBL/GenBank/DDBJ whole genome shotgun (WGS) entry which is preliminary data.</text>
</comment>
<dbReference type="PANTHER" id="PTHR11712:SF347">
    <property type="entry name" value="BETA KETOACYL-ACYL CARRIER PROTEIN SYNTHASE"/>
    <property type="match status" value="1"/>
</dbReference>
<sequence length="407" mass="41396">MTPPGVAVTGIGLVTPGGIGREATWQRVCSGAGTAALSPELRDLPVDFCCSVPPLDQALARLRRKAWRLDRCAQIALIAAREAVADAALDPAAWDAARVGVILGTGFGGTGSLWAQQARLRDKGPEYVSPLLHPRSLANMPAGEVALEFGALGPSLATVTACASGADALVAARGWLLAGLCDIVLAGGTEAANTPLSVVGFHQLGALSGHRDDPASASRPFDADRDGFVMAEAAAVLVLERADHARARGAPVRAVLAGCGASTDAHHPTAPHPGGAGARRALQQALTAAGMSSHEVGHVNAHGTGTPLGDAIEARVISDCLPHGPSVTATKGVLGHSLGAAGAVEAAVTVLTMQQALVPPVANLRRADPDVSVDLVLDKPRPQQVDLAVSNSFGFGGHNTVLVFRRP</sequence>
<proteinExistence type="inferred from homology"/>
<dbReference type="InterPro" id="IPR020841">
    <property type="entry name" value="PKS_Beta-ketoAc_synthase_dom"/>
</dbReference>
<evidence type="ECO:0000313" key="6">
    <source>
        <dbReference type="EMBL" id="MBP2406524.1"/>
    </source>
</evidence>
<evidence type="ECO:0000256" key="3">
    <source>
        <dbReference type="ARBA" id="ARBA00023315"/>
    </source>
</evidence>
<comment type="similarity">
    <text evidence="1 4">Belongs to the thiolase-like superfamily. Beta-ketoacyl-ACP synthases family.</text>
</comment>
<dbReference type="Pfam" id="PF00109">
    <property type="entry name" value="ketoacyl-synt"/>
    <property type="match status" value="1"/>
</dbReference>
<evidence type="ECO:0000313" key="7">
    <source>
        <dbReference type="Proteomes" id="UP001519291"/>
    </source>
</evidence>
<gene>
    <name evidence="6" type="ORF">JO379_005993</name>
</gene>
<dbReference type="InterPro" id="IPR014031">
    <property type="entry name" value="Ketoacyl_synth_C"/>
</dbReference>
<dbReference type="SMART" id="SM00825">
    <property type="entry name" value="PKS_KS"/>
    <property type="match status" value="1"/>
</dbReference>
<dbReference type="SUPFAM" id="SSF53901">
    <property type="entry name" value="Thiolase-like"/>
    <property type="match status" value="2"/>
</dbReference>